<protein>
    <submittedName>
        <fullName evidence="3">Exopolyphosphatase-like enzyme</fullName>
    </submittedName>
</protein>
<evidence type="ECO:0000259" key="2">
    <source>
        <dbReference type="Pfam" id="PF02272"/>
    </source>
</evidence>
<gene>
    <name evidence="3" type="ORF">DFE_1195</name>
</gene>
<keyword evidence="4" id="KW-1185">Reference proteome</keyword>
<dbReference type="Pfam" id="PF01368">
    <property type="entry name" value="DHH"/>
    <property type="match status" value="1"/>
</dbReference>
<feature type="domain" description="DHHA1" evidence="2">
    <location>
        <begin position="234"/>
        <end position="313"/>
    </location>
</feature>
<dbReference type="EMBL" id="AP017378">
    <property type="protein sequence ID" value="BBD07921.1"/>
    <property type="molecule type" value="Genomic_DNA"/>
</dbReference>
<dbReference type="AlphaFoldDB" id="A0A2Z6AXF9"/>
<dbReference type="OrthoDB" id="9803668at2"/>
<dbReference type="PANTHER" id="PTHR47618">
    <property type="entry name" value="BIFUNCTIONAL OLIGORIBONUCLEASE AND PAP PHOSPHATASE NRNA"/>
    <property type="match status" value="1"/>
</dbReference>
<name>A0A2Z6AXF9_9BACT</name>
<dbReference type="InterPro" id="IPR051319">
    <property type="entry name" value="Oligoribo/pAp-PDE_c-di-AMP_PDE"/>
</dbReference>
<reference evidence="3 4" key="1">
    <citation type="journal article" date="2018" name="Sci. Adv.">
        <title>Multi-heme cytochromes provide a pathway for survival in energy-limited environments.</title>
        <authorList>
            <person name="Deng X."/>
            <person name="Dohmae N."/>
            <person name="Nealson K.H."/>
            <person name="Hashimoto K."/>
            <person name="Okamoto A."/>
        </authorList>
    </citation>
    <scope>NUCLEOTIDE SEQUENCE [LARGE SCALE GENOMIC DNA]</scope>
    <source>
        <strain evidence="3 4">IS5</strain>
    </source>
</reference>
<dbReference type="InterPro" id="IPR003156">
    <property type="entry name" value="DHHA1_dom"/>
</dbReference>
<dbReference type="Gene3D" id="3.90.1640.10">
    <property type="entry name" value="inorganic pyrophosphatase (n-terminal core)"/>
    <property type="match status" value="1"/>
</dbReference>
<evidence type="ECO:0000259" key="1">
    <source>
        <dbReference type="Pfam" id="PF01368"/>
    </source>
</evidence>
<dbReference type="Pfam" id="PF02272">
    <property type="entry name" value="DHHA1"/>
    <property type="match status" value="1"/>
</dbReference>
<evidence type="ECO:0000313" key="4">
    <source>
        <dbReference type="Proteomes" id="UP000269883"/>
    </source>
</evidence>
<feature type="domain" description="DDH" evidence="1">
    <location>
        <begin position="18"/>
        <end position="157"/>
    </location>
</feature>
<proteinExistence type="predicted"/>
<organism evidence="3 4">
    <name type="scientific">Desulfovibrio ferrophilus</name>
    <dbReference type="NCBI Taxonomy" id="241368"/>
    <lineage>
        <taxon>Bacteria</taxon>
        <taxon>Pseudomonadati</taxon>
        <taxon>Thermodesulfobacteriota</taxon>
        <taxon>Desulfovibrionia</taxon>
        <taxon>Desulfovibrionales</taxon>
        <taxon>Desulfovibrionaceae</taxon>
        <taxon>Desulfovibrio</taxon>
    </lineage>
</organism>
<dbReference type="KEGG" id="dfl:DFE_1195"/>
<dbReference type="Proteomes" id="UP000269883">
    <property type="component" value="Chromosome"/>
</dbReference>
<sequence length="327" mass="35247">MDSPIKAISQRLRDGESFLIVAHSSPDGDAIGSSTALGHILQSMGKRVVLYNESRLPKPFCWVPLPCPLVQDVPNEKFDWIISLDCGDKHRMGSAMAENFGAKGTINIDHHLGNPEFAEINWVDTGYAAVGEMIAVLARELDMPLSDKLGECIYLAIVTDTGSFSFGNTSPRTLELAAEILRQGLDPSAFVANLQNQWTLGRMKLWSRIFAQAELHCAGQLGVIHITKEMFENTGTSSEDTDGVVNFIGRIKGVKAAILLREDSPELTKISLRSTGDINVQAIAAELGGGGHKNASGCAVHAPIDKAEQTVLEVAARLLGCPRKTDG</sequence>
<accession>A0A2Z6AXF9</accession>
<dbReference type="InterPro" id="IPR001667">
    <property type="entry name" value="DDH_dom"/>
</dbReference>
<dbReference type="GO" id="GO:0003676">
    <property type="term" value="F:nucleic acid binding"/>
    <property type="evidence" value="ECO:0007669"/>
    <property type="project" value="InterPro"/>
</dbReference>
<evidence type="ECO:0000313" key="3">
    <source>
        <dbReference type="EMBL" id="BBD07921.1"/>
    </source>
</evidence>
<dbReference type="Gene3D" id="3.10.310.30">
    <property type="match status" value="1"/>
</dbReference>
<dbReference type="SUPFAM" id="SSF64182">
    <property type="entry name" value="DHH phosphoesterases"/>
    <property type="match status" value="1"/>
</dbReference>
<dbReference type="RefSeq" id="WP_126377592.1">
    <property type="nucleotide sequence ID" value="NZ_AP017378.1"/>
</dbReference>
<dbReference type="InterPro" id="IPR038763">
    <property type="entry name" value="DHH_sf"/>
</dbReference>
<dbReference type="PANTHER" id="PTHR47618:SF1">
    <property type="entry name" value="BIFUNCTIONAL OLIGORIBONUCLEASE AND PAP PHOSPHATASE NRNA"/>
    <property type="match status" value="1"/>
</dbReference>